<reference evidence="6 7" key="1">
    <citation type="journal article" date="2023" name="Microorganisms">
        <title>Thiorhodovibrio frisius and Trv. litoralis spp. nov., Two Novel Members from a Clade of Fastidious Purple Sulfur Bacteria That Exhibit Unique Red-Shifted Light-Harvesting Capabilities.</title>
        <authorList>
            <person name="Methner A."/>
            <person name="Kuzyk S.B."/>
            <person name="Petersen J."/>
            <person name="Bauer S."/>
            <person name="Brinkmann H."/>
            <person name="Sichau K."/>
            <person name="Wanner G."/>
            <person name="Wolf J."/>
            <person name="Neumann-Schaal M."/>
            <person name="Henke P."/>
            <person name="Tank M."/>
            <person name="Sproer C."/>
            <person name="Bunk B."/>
            <person name="Overmann J."/>
        </authorList>
    </citation>
    <scope>NUCLEOTIDE SEQUENCE [LARGE SCALE GENOMIC DNA]</scope>
    <source>
        <strain evidence="6 7">DSM 6702</strain>
    </source>
</reference>
<dbReference type="Gene3D" id="3.30.1490.20">
    <property type="entry name" value="ATP-grasp fold, A domain"/>
    <property type="match status" value="1"/>
</dbReference>
<organism evidence="6 7">
    <name type="scientific">Thiorhodovibrio winogradskyi</name>
    <dbReference type="NCBI Taxonomy" id="77007"/>
    <lineage>
        <taxon>Bacteria</taxon>
        <taxon>Pseudomonadati</taxon>
        <taxon>Pseudomonadota</taxon>
        <taxon>Gammaproteobacteria</taxon>
        <taxon>Chromatiales</taxon>
        <taxon>Chromatiaceae</taxon>
        <taxon>Thiorhodovibrio</taxon>
    </lineage>
</organism>
<evidence type="ECO:0000256" key="3">
    <source>
        <dbReference type="ARBA" id="ARBA00022840"/>
    </source>
</evidence>
<feature type="domain" description="ATP-grasp" evidence="5">
    <location>
        <begin position="103"/>
        <end position="294"/>
    </location>
</feature>
<evidence type="ECO:0000259" key="5">
    <source>
        <dbReference type="PROSITE" id="PS50975"/>
    </source>
</evidence>
<sequence>MILGAGPFQMAAIQKAVSMGLHVITVDYLPDNIGHQLGHQYVNCSTVDKVGIERAARENAVDGICTFSSDVAIPSVAAVCDRLHLPGPTQVAAETMANKQRFRAFLSGAGLPCPRFVAGRNFTEVTDALSQLHLPMIVKPVDTSGSRGVSRIDSKNLQLVERAFEKAKTFSHTNTVCVEEFIDGIEVGGDAILLDGHVAFIAITHKHLDQFVVTGHNLPTNISPEDQNRVTQAIEATCNSLNYDTGPLNFDVIVSPTTVTILEMSGRNGGNGIPAVIERATGVDVERATISLALGLSPTLPEQVNIRQGAGSFVFGVGCHGVLESLTPNAALRRQVPEIFDLCYIKQPGDRVEPFEHNGQLIGFALFDCLSSSEYERLTAHILDHLKLAVRCD</sequence>
<dbReference type="PANTHER" id="PTHR43585:SF2">
    <property type="entry name" value="ATP-GRASP ENZYME FSQD"/>
    <property type="match status" value="1"/>
</dbReference>
<dbReference type="Pfam" id="PF13535">
    <property type="entry name" value="ATP-grasp_4"/>
    <property type="match status" value="1"/>
</dbReference>
<keyword evidence="6" id="KW-0456">Lyase</keyword>
<evidence type="ECO:0000256" key="1">
    <source>
        <dbReference type="ARBA" id="ARBA00022598"/>
    </source>
</evidence>
<accession>A0ABZ0SAY6</accession>
<dbReference type="SUPFAM" id="SSF56059">
    <property type="entry name" value="Glutathione synthetase ATP-binding domain-like"/>
    <property type="match status" value="1"/>
</dbReference>
<dbReference type="Gene3D" id="3.30.470.20">
    <property type="entry name" value="ATP-grasp fold, B domain"/>
    <property type="match status" value="1"/>
</dbReference>
<keyword evidence="7" id="KW-1185">Reference proteome</keyword>
<evidence type="ECO:0000256" key="2">
    <source>
        <dbReference type="ARBA" id="ARBA00022741"/>
    </source>
</evidence>
<dbReference type="PROSITE" id="PS50975">
    <property type="entry name" value="ATP_GRASP"/>
    <property type="match status" value="1"/>
</dbReference>
<name>A0ABZ0SAY6_9GAMM</name>
<dbReference type="InterPro" id="IPR011761">
    <property type="entry name" value="ATP-grasp"/>
</dbReference>
<keyword evidence="1" id="KW-0436">Ligase</keyword>
<dbReference type="Proteomes" id="UP001432180">
    <property type="component" value="Chromosome"/>
</dbReference>
<keyword evidence="2 4" id="KW-0547">Nucleotide-binding</keyword>
<evidence type="ECO:0000313" key="6">
    <source>
        <dbReference type="EMBL" id="WPL17715.1"/>
    </source>
</evidence>
<dbReference type="InterPro" id="IPR013815">
    <property type="entry name" value="ATP_grasp_subdomain_1"/>
</dbReference>
<evidence type="ECO:0000313" key="7">
    <source>
        <dbReference type="Proteomes" id="UP001432180"/>
    </source>
</evidence>
<dbReference type="GO" id="GO:0016829">
    <property type="term" value="F:lyase activity"/>
    <property type="evidence" value="ECO:0007669"/>
    <property type="project" value="UniProtKB-KW"/>
</dbReference>
<dbReference type="EMBL" id="CP121472">
    <property type="protein sequence ID" value="WPL17715.1"/>
    <property type="molecule type" value="Genomic_DNA"/>
</dbReference>
<dbReference type="Gene3D" id="3.40.50.20">
    <property type="match status" value="1"/>
</dbReference>
<dbReference type="InterPro" id="IPR052032">
    <property type="entry name" value="ATP-dep_AA_Ligase"/>
</dbReference>
<evidence type="ECO:0000256" key="4">
    <source>
        <dbReference type="PROSITE-ProRule" id="PRU00409"/>
    </source>
</evidence>
<gene>
    <name evidence="6" type="ORF">Thiowin_02754</name>
</gene>
<keyword evidence="3 4" id="KW-0067">ATP-binding</keyword>
<proteinExistence type="predicted"/>
<protein>
    <submittedName>
        <fullName evidence="6">Argininosuccinate lyase</fullName>
    </submittedName>
</protein>
<dbReference type="PANTHER" id="PTHR43585">
    <property type="entry name" value="FUMIPYRROLE BIOSYNTHESIS PROTEIN C"/>
    <property type="match status" value="1"/>
</dbReference>